<protein>
    <submittedName>
        <fullName evidence="4">Urease accessory protein UreF</fullName>
    </submittedName>
</protein>
<dbReference type="InterPro" id="IPR038277">
    <property type="entry name" value="UreF_sf"/>
</dbReference>
<evidence type="ECO:0000313" key="4">
    <source>
        <dbReference type="EMBL" id="MBO2446450.1"/>
    </source>
</evidence>
<feature type="region of interest" description="Disordered" evidence="3">
    <location>
        <begin position="1"/>
        <end position="41"/>
    </location>
</feature>
<keyword evidence="5" id="KW-1185">Reference proteome</keyword>
<evidence type="ECO:0000256" key="1">
    <source>
        <dbReference type="ARBA" id="ARBA00022988"/>
    </source>
</evidence>
<evidence type="ECO:0000256" key="3">
    <source>
        <dbReference type="SAM" id="MobiDB-lite"/>
    </source>
</evidence>
<comment type="caution">
    <text evidence="4">The sequence shown here is derived from an EMBL/GenBank/DDBJ whole genome shotgun (WGS) entry which is preliminary data.</text>
</comment>
<dbReference type="Proteomes" id="UP000669179">
    <property type="component" value="Unassembled WGS sequence"/>
</dbReference>
<sequence length="215" mass="21051">MGEGASTQHERAAGGGTVTSAASAAGASGPGRAGESTAAQHGRAAGGVATLAGVGGLAGEGGWGVLDAEVDARTPSPAQRAASRAQGRALLRAARTTWPGNGELDALTEAVAAPHHAVVLGAAAAAADATPRQAATVAAYQAVTGPASAAVRLLGLDPLAVHRLLAELAPEVDATAGRAAEAGANEWARLPALSAPLLDLHAELHVRADLRLFES</sequence>
<dbReference type="AlphaFoldDB" id="A0A939P6P4"/>
<reference evidence="4" key="1">
    <citation type="submission" date="2021-03" db="EMBL/GenBank/DDBJ databases">
        <authorList>
            <person name="Kanchanasin P."/>
            <person name="Saeng-In P."/>
            <person name="Phongsopitanun W."/>
            <person name="Yuki M."/>
            <person name="Kudo T."/>
            <person name="Ohkuma M."/>
            <person name="Tanasupawat S."/>
        </authorList>
    </citation>
    <scope>NUCLEOTIDE SEQUENCE</scope>
    <source>
        <strain evidence="4">GKU 128</strain>
    </source>
</reference>
<organism evidence="4 5">
    <name type="scientific">Actinomadura barringtoniae</name>
    <dbReference type="NCBI Taxonomy" id="1427535"/>
    <lineage>
        <taxon>Bacteria</taxon>
        <taxon>Bacillati</taxon>
        <taxon>Actinomycetota</taxon>
        <taxon>Actinomycetes</taxon>
        <taxon>Streptosporangiales</taxon>
        <taxon>Thermomonosporaceae</taxon>
        <taxon>Actinomadura</taxon>
    </lineage>
</organism>
<accession>A0A939P6P4</accession>
<keyword evidence="1" id="KW-0996">Nickel insertion</keyword>
<proteinExistence type="predicted"/>
<keyword evidence="2" id="KW-0143">Chaperone</keyword>
<name>A0A939P6P4_9ACTN</name>
<dbReference type="PANTHER" id="PTHR33620">
    <property type="entry name" value="UREASE ACCESSORY PROTEIN F"/>
    <property type="match status" value="1"/>
</dbReference>
<gene>
    <name evidence="4" type="ORF">J4573_05075</name>
</gene>
<dbReference type="PANTHER" id="PTHR33620:SF1">
    <property type="entry name" value="UREASE ACCESSORY PROTEIN F"/>
    <property type="match status" value="1"/>
</dbReference>
<dbReference type="GO" id="GO:0016151">
    <property type="term" value="F:nickel cation binding"/>
    <property type="evidence" value="ECO:0007669"/>
    <property type="project" value="InterPro"/>
</dbReference>
<evidence type="ECO:0000313" key="5">
    <source>
        <dbReference type="Proteomes" id="UP000669179"/>
    </source>
</evidence>
<feature type="compositionally biased region" description="Low complexity" evidence="3">
    <location>
        <begin position="18"/>
        <end position="27"/>
    </location>
</feature>
<dbReference type="Pfam" id="PF01730">
    <property type="entry name" value="UreF"/>
    <property type="match status" value="1"/>
</dbReference>
<dbReference type="Gene3D" id="1.10.4190.10">
    <property type="entry name" value="Urease accessory protein UreF"/>
    <property type="match status" value="1"/>
</dbReference>
<dbReference type="InterPro" id="IPR002639">
    <property type="entry name" value="UreF"/>
</dbReference>
<dbReference type="EMBL" id="JAGEOJ010000002">
    <property type="protein sequence ID" value="MBO2446450.1"/>
    <property type="molecule type" value="Genomic_DNA"/>
</dbReference>
<evidence type="ECO:0000256" key="2">
    <source>
        <dbReference type="ARBA" id="ARBA00023186"/>
    </source>
</evidence>